<dbReference type="AlphaFoldDB" id="C5KWI1"/>
<dbReference type="GO" id="GO:0005509">
    <property type="term" value="F:calcium ion binding"/>
    <property type="evidence" value="ECO:0007669"/>
    <property type="project" value="InterPro"/>
</dbReference>
<dbReference type="EMBL" id="GG677022">
    <property type="protein sequence ID" value="EER11176.1"/>
    <property type="molecule type" value="Genomic_DNA"/>
</dbReference>
<dbReference type="InParanoid" id="C5KWI1"/>
<name>C5KWI1_PERM5</name>
<gene>
    <name evidence="3" type="ORF">Pmar_PMAR015098</name>
</gene>
<keyword evidence="1" id="KW-0106">Calcium</keyword>
<evidence type="ECO:0000313" key="3">
    <source>
        <dbReference type="EMBL" id="EER11176.1"/>
    </source>
</evidence>
<dbReference type="InterPro" id="IPR011992">
    <property type="entry name" value="EF-hand-dom_pair"/>
</dbReference>
<evidence type="ECO:0000313" key="4">
    <source>
        <dbReference type="Proteomes" id="UP000007800"/>
    </source>
</evidence>
<protein>
    <recommendedName>
        <fullName evidence="2">EF-hand domain-containing protein</fullName>
    </recommendedName>
</protein>
<dbReference type="Gene3D" id="1.10.238.10">
    <property type="entry name" value="EF-hand"/>
    <property type="match status" value="1"/>
</dbReference>
<keyword evidence="4" id="KW-1185">Reference proteome</keyword>
<dbReference type="SMART" id="SM00054">
    <property type="entry name" value="EFh"/>
    <property type="match status" value="1"/>
</dbReference>
<dbReference type="Proteomes" id="UP000007800">
    <property type="component" value="Unassembled WGS sequence"/>
</dbReference>
<dbReference type="Pfam" id="PF13499">
    <property type="entry name" value="EF-hand_7"/>
    <property type="match status" value="1"/>
</dbReference>
<evidence type="ECO:0000259" key="2">
    <source>
        <dbReference type="PROSITE" id="PS50222"/>
    </source>
</evidence>
<dbReference type="PROSITE" id="PS50222">
    <property type="entry name" value="EF_HAND_2"/>
    <property type="match status" value="1"/>
</dbReference>
<dbReference type="InterPro" id="IPR002048">
    <property type="entry name" value="EF_hand_dom"/>
</dbReference>
<dbReference type="PROSITE" id="PS00018">
    <property type="entry name" value="EF_HAND_1"/>
    <property type="match status" value="2"/>
</dbReference>
<feature type="domain" description="EF-hand" evidence="2">
    <location>
        <begin position="41"/>
        <end position="76"/>
    </location>
</feature>
<accession>C5KWI1</accession>
<dbReference type="InterPro" id="IPR018247">
    <property type="entry name" value="EF_Hand_1_Ca_BS"/>
</dbReference>
<reference evidence="3 4" key="1">
    <citation type="submission" date="2008-07" db="EMBL/GenBank/DDBJ databases">
        <authorList>
            <person name="El-Sayed N."/>
            <person name="Caler E."/>
            <person name="Inman J."/>
            <person name="Amedeo P."/>
            <person name="Hass B."/>
            <person name="Wortman J."/>
        </authorList>
    </citation>
    <scope>NUCLEOTIDE SEQUENCE [LARGE SCALE GENOMIC DNA]</scope>
    <source>
        <strain evidence="4">ATCC 50983 / TXsc</strain>
    </source>
</reference>
<organism evidence="4">
    <name type="scientific">Perkinsus marinus (strain ATCC 50983 / TXsc)</name>
    <dbReference type="NCBI Taxonomy" id="423536"/>
    <lineage>
        <taxon>Eukaryota</taxon>
        <taxon>Sar</taxon>
        <taxon>Alveolata</taxon>
        <taxon>Perkinsozoa</taxon>
        <taxon>Perkinsea</taxon>
        <taxon>Perkinsida</taxon>
        <taxon>Perkinsidae</taxon>
        <taxon>Perkinsus</taxon>
    </lineage>
</organism>
<dbReference type="OrthoDB" id="418675at2759"/>
<dbReference type="SUPFAM" id="SSF47473">
    <property type="entry name" value="EF-hand"/>
    <property type="match status" value="1"/>
</dbReference>
<dbReference type="RefSeq" id="XP_002779381.1">
    <property type="nucleotide sequence ID" value="XM_002779335.1"/>
</dbReference>
<dbReference type="GeneID" id="9056717"/>
<evidence type="ECO:0000256" key="1">
    <source>
        <dbReference type="ARBA" id="ARBA00022837"/>
    </source>
</evidence>
<proteinExistence type="predicted"/>
<sequence length="97" mass="11400">MVWYGRYWDEDRNGVLDKEEVTRALIKTFGWQRASLEQNSTARMIIDALWSDFDIDGDGTIDSREFCRILILQCITKISGELKEIQVRYGFGRHVPR</sequence>